<name>A0AA42MTF1_ACIJO</name>
<feature type="compositionally biased region" description="Polar residues" evidence="1">
    <location>
        <begin position="442"/>
        <end position="451"/>
    </location>
</feature>
<comment type="caution">
    <text evidence="2">The sequence shown here is derived from an EMBL/GenBank/DDBJ whole genome shotgun (WGS) entry which is preliminary data.</text>
</comment>
<evidence type="ECO:0000256" key="1">
    <source>
        <dbReference type="SAM" id="MobiDB-lite"/>
    </source>
</evidence>
<dbReference type="EMBL" id="JAOCBE010000001">
    <property type="protein sequence ID" value="MDH0969457.1"/>
    <property type="molecule type" value="Genomic_DNA"/>
</dbReference>
<accession>A0AA42MTF1</accession>
<feature type="region of interest" description="Disordered" evidence="1">
    <location>
        <begin position="478"/>
        <end position="500"/>
    </location>
</feature>
<dbReference type="AlphaFoldDB" id="A0AA42MTF1"/>
<proteinExistence type="predicted"/>
<sequence length="609" mass="70484">MVQGQFIVLSFKEWSNWVAQSALRFHSARIQPYLNTQQSFFNLMNSAPDITHLDDNEYILAALSKSYSASVYQSEYTLANYIGLEAVQQFYALTERGKIALKHSANNLQVSLATDPQIAKFWEAYRLDQKKTLEHENAIKFTELIFEKKFLKERLMDIVNDETLNQYFNPTKYSPARLQAQIHDEKTQKNLFSLESYEKTKAYAGMFTRFLFNIEINDQQLTEKYKHISKRCGSKEYYSNDLKEKQTQDELTFYFLSEKILQEKILTEYVLLESNIKHLPLLALSLYFHYEMLIKHEYSLNLSALKTDLFRLDFFYTQSKCQEYKDLPYLVAFSIGKLLPSEFINTLYYYKKTKAYPCFKPTHQTDLEQALPSIADEEFLEILNQLNERISKTWTEVQRSFQMSQISDVTPSEKTEDVNASNITQHTGSANITHPSEKHLDTNPQTMPISESTDLSAHSEVQSNPLVTPPVVIATQSQPVDQQPPMPVHQPEHSKPQASSRPNLQEQISLIVEHQINEESLPVSAADETMAMPQNPLIEHLIRLFNDPEIQDLKSLIGMLKKDSKFNDITTQGKLRERLVTEGILNPQDAPKNGDKLFNYMKREIAKKS</sequence>
<reference evidence="2" key="1">
    <citation type="submission" date="2022-09" db="EMBL/GenBank/DDBJ databases">
        <title>Intensive care unit water sources are persistently colonized with multi-drug resistant bacteria and are the site of extensive horizontal gene transfer of antibiotic resistance genes.</title>
        <authorList>
            <person name="Diorio-Toth L."/>
        </authorList>
    </citation>
    <scope>NUCLEOTIDE SEQUENCE</scope>
    <source>
        <strain evidence="2">GD03920</strain>
    </source>
</reference>
<gene>
    <name evidence="2" type="ORF">N5C10_09350</name>
</gene>
<evidence type="ECO:0000313" key="3">
    <source>
        <dbReference type="Proteomes" id="UP001159915"/>
    </source>
</evidence>
<organism evidence="2 3">
    <name type="scientific">Acinetobacter johnsonii</name>
    <dbReference type="NCBI Taxonomy" id="40214"/>
    <lineage>
        <taxon>Bacteria</taxon>
        <taxon>Pseudomonadati</taxon>
        <taxon>Pseudomonadota</taxon>
        <taxon>Gammaproteobacteria</taxon>
        <taxon>Moraxellales</taxon>
        <taxon>Moraxellaceae</taxon>
        <taxon>Acinetobacter</taxon>
    </lineage>
</organism>
<feature type="region of interest" description="Disordered" evidence="1">
    <location>
        <begin position="426"/>
        <end position="451"/>
    </location>
</feature>
<dbReference type="Proteomes" id="UP001159915">
    <property type="component" value="Unassembled WGS sequence"/>
</dbReference>
<evidence type="ECO:0000313" key="2">
    <source>
        <dbReference type="EMBL" id="MDH0969457.1"/>
    </source>
</evidence>
<protein>
    <recommendedName>
        <fullName evidence="4">TerB-C domain-containing protein</fullName>
    </recommendedName>
</protein>
<evidence type="ECO:0008006" key="4">
    <source>
        <dbReference type="Google" id="ProtNLM"/>
    </source>
</evidence>
<dbReference type="RefSeq" id="WP_279670208.1">
    <property type="nucleotide sequence ID" value="NZ_JAOCBE010000001.1"/>
</dbReference>